<gene>
    <name evidence="1" type="ORF">OCU04_010378</name>
</gene>
<evidence type="ECO:0000313" key="2">
    <source>
        <dbReference type="Proteomes" id="UP001152300"/>
    </source>
</evidence>
<proteinExistence type="predicted"/>
<dbReference type="EMBL" id="JAPEIS010000012">
    <property type="protein sequence ID" value="KAJ8061315.1"/>
    <property type="molecule type" value="Genomic_DNA"/>
</dbReference>
<protein>
    <submittedName>
        <fullName evidence="1">Uncharacterized protein</fullName>
    </submittedName>
</protein>
<accession>A0A9X0AEJ5</accession>
<keyword evidence="2" id="KW-1185">Reference proteome</keyword>
<comment type="caution">
    <text evidence="1">The sequence shown here is derived from an EMBL/GenBank/DDBJ whole genome shotgun (WGS) entry which is preliminary data.</text>
</comment>
<name>A0A9X0AEJ5_9HELO</name>
<organism evidence="1 2">
    <name type="scientific">Sclerotinia nivalis</name>
    <dbReference type="NCBI Taxonomy" id="352851"/>
    <lineage>
        <taxon>Eukaryota</taxon>
        <taxon>Fungi</taxon>
        <taxon>Dikarya</taxon>
        <taxon>Ascomycota</taxon>
        <taxon>Pezizomycotina</taxon>
        <taxon>Leotiomycetes</taxon>
        <taxon>Helotiales</taxon>
        <taxon>Sclerotiniaceae</taxon>
        <taxon>Sclerotinia</taxon>
    </lineage>
</organism>
<evidence type="ECO:0000313" key="1">
    <source>
        <dbReference type="EMBL" id="KAJ8061315.1"/>
    </source>
</evidence>
<reference evidence="1" key="1">
    <citation type="submission" date="2022-11" db="EMBL/GenBank/DDBJ databases">
        <title>Genome Resource of Sclerotinia nivalis Strain SnTB1, a Plant Pathogen Isolated from American Ginseng.</title>
        <authorList>
            <person name="Fan S."/>
        </authorList>
    </citation>
    <scope>NUCLEOTIDE SEQUENCE</scope>
    <source>
        <strain evidence="1">SnTB1</strain>
    </source>
</reference>
<dbReference type="AlphaFoldDB" id="A0A9X0AEJ5"/>
<sequence length="76" mass="8514">MYQINMSQQASLYYSLQCLLFLGGKKSFWALSSPGYDYHLDQLAIGGQGCRDLCWFLLSGYSSLCTVEKPTGKMSL</sequence>
<dbReference type="Proteomes" id="UP001152300">
    <property type="component" value="Unassembled WGS sequence"/>
</dbReference>